<evidence type="ECO:0000313" key="2">
    <source>
        <dbReference type="Proteomes" id="UP000735302"/>
    </source>
</evidence>
<dbReference type="EMBL" id="BLXT01008234">
    <property type="protein sequence ID" value="GFO46917.1"/>
    <property type="molecule type" value="Genomic_DNA"/>
</dbReference>
<keyword evidence="2" id="KW-1185">Reference proteome</keyword>
<protein>
    <submittedName>
        <fullName evidence="1">Uncharacterized protein</fullName>
    </submittedName>
</protein>
<accession>A0AAV4DRJ4</accession>
<proteinExistence type="predicted"/>
<name>A0AAV4DRJ4_9GAST</name>
<evidence type="ECO:0000313" key="1">
    <source>
        <dbReference type="EMBL" id="GFO46917.1"/>
    </source>
</evidence>
<dbReference type="AlphaFoldDB" id="A0AAV4DRJ4"/>
<sequence length="122" mass="14039">MFTVPQLIATCFSFSPLHIGWQRYVDHPSTRFSPSSCPPAPQRWDFPGTITNRLLIVQIEAMLLTASTEISAFWRGHFWGSKEAKDIVYHDIKYLSSGCGLLADHLLDTRGYRYRSDFRLLD</sequence>
<comment type="caution">
    <text evidence="1">The sequence shown here is derived from an EMBL/GenBank/DDBJ whole genome shotgun (WGS) entry which is preliminary data.</text>
</comment>
<dbReference type="Proteomes" id="UP000735302">
    <property type="component" value="Unassembled WGS sequence"/>
</dbReference>
<organism evidence="1 2">
    <name type="scientific">Plakobranchus ocellatus</name>
    <dbReference type="NCBI Taxonomy" id="259542"/>
    <lineage>
        <taxon>Eukaryota</taxon>
        <taxon>Metazoa</taxon>
        <taxon>Spiralia</taxon>
        <taxon>Lophotrochozoa</taxon>
        <taxon>Mollusca</taxon>
        <taxon>Gastropoda</taxon>
        <taxon>Heterobranchia</taxon>
        <taxon>Euthyneura</taxon>
        <taxon>Panpulmonata</taxon>
        <taxon>Sacoglossa</taxon>
        <taxon>Placobranchoidea</taxon>
        <taxon>Plakobranchidae</taxon>
        <taxon>Plakobranchus</taxon>
    </lineage>
</organism>
<gene>
    <name evidence="1" type="ORF">PoB_007342200</name>
</gene>
<reference evidence="1 2" key="1">
    <citation type="journal article" date="2021" name="Elife">
        <title>Chloroplast acquisition without the gene transfer in kleptoplastic sea slugs, Plakobranchus ocellatus.</title>
        <authorList>
            <person name="Maeda T."/>
            <person name="Takahashi S."/>
            <person name="Yoshida T."/>
            <person name="Shimamura S."/>
            <person name="Takaki Y."/>
            <person name="Nagai Y."/>
            <person name="Toyoda A."/>
            <person name="Suzuki Y."/>
            <person name="Arimoto A."/>
            <person name="Ishii H."/>
            <person name="Satoh N."/>
            <person name="Nishiyama T."/>
            <person name="Hasebe M."/>
            <person name="Maruyama T."/>
            <person name="Minagawa J."/>
            <person name="Obokata J."/>
            <person name="Shigenobu S."/>
        </authorList>
    </citation>
    <scope>NUCLEOTIDE SEQUENCE [LARGE SCALE GENOMIC DNA]</scope>
</reference>